<evidence type="ECO:0000313" key="2">
    <source>
        <dbReference type="Proteomes" id="UP000621436"/>
    </source>
</evidence>
<dbReference type="CDD" id="cd06587">
    <property type="entry name" value="VOC"/>
    <property type="match status" value="1"/>
</dbReference>
<proteinExistence type="predicted"/>
<dbReference type="InterPro" id="IPR029068">
    <property type="entry name" value="Glyas_Bleomycin-R_OHBP_Dase"/>
</dbReference>
<accession>A0A931ANA3</accession>
<reference evidence="1" key="1">
    <citation type="submission" date="2020-11" db="EMBL/GenBank/DDBJ databases">
        <title>Halonatronomonas betainensis gen. nov., sp. nov. a novel haloalkaliphilic representative of the family Halanaerobiacae capable of betaine degradation.</title>
        <authorList>
            <person name="Boltyanskaya Y."/>
            <person name="Kevbrin V."/>
            <person name="Detkova E."/>
            <person name="Grouzdev D.S."/>
            <person name="Koziaeva V."/>
            <person name="Zhilina T."/>
        </authorList>
    </citation>
    <scope>NUCLEOTIDE SEQUENCE</scope>
    <source>
        <strain evidence="1">Z-7014</strain>
    </source>
</reference>
<dbReference type="Gene3D" id="3.10.180.10">
    <property type="entry name" value="2,3-Dihydroxybiphenyl 1,2-Dioxygenase, domain 1"/>
    <property type="match status" value="1"/>
</dbReference>
<gene>
    <name evidence="1" type="ORF">I0Q91_02545</name>
</gene>
<comment type="caution">
    <text evidence="1">The sequence shown here is derived from an EMBL/GenBank/DDBJ whole genome shotgun (WGS) entry which is preliminary data.</text>
</comment>
<dbReference type="AlphaFoldDB" id="A0A931ANA3"/>
<dbReference type="SUPFAM" id="SSF54593">
    <property type="entry name" value="Glyoxalase/Bleomycin resistance protein/Dihydroxybiphenyl dioxygenase"/>
    <property type="match status" value="1"/>
</dbReference>
<organism evidence="1 2">
    <name type="scientific">Halonatronomonas betaini</name>
    <dbReference type="NCBI Taxonomy" id="2778430"/>
    <lineage>
        <taxon>Bacteria</taxon>
        <taxon>Bacillati</taxon>
        <taxon>Bacillota</taxon>
        <taxon>Clostridia</taxon>
        <taxon>Halanaerobiales</taxon>
        <taxon>Halarsenatibacteraceae</taxon>
        <taxon>Halonatronomonas</taxon>
    </lineage>
</organism>
<dbReference type="Proteomes" id="UP000621436">
    <property type="component" value="Unassembled WGS sequence"/>
</dbReference>
<sequence length="121" mass="13678">MAKLNGMISFYGTDNLKAVSEFYLQIPGIEIYKDQGKCLIFSVDGGGYLGFCKHLDITVSEKSPIITLLTEGKASVDRIYERFEEAMVETEGAPELNREFGIYHFFLKDPTGYTLEIQTFI</sequence>
<dbReference type="RefSeq" id="WP_270452681.1">
    <property type="nucleotide sequence ID" value="NZ_JADPIE010000001.1"/>
</dbReference>
<keyword evidence="2" id="KW-1185">Reference proteome</keyword>
<name>A0A931ANA3_9FIRM</name>
<evidence type="ECO:0000313" key="1">
    <source>
        <dbReference type="EMBL" id="MBF8435948.1"/>
    </source>
</evidence>
<dbReference type="EMBL" id="JADPIE010000001">
    <property type="protein sequence ID" value="MBF8435948.1"/>
    <property type="molecule type" value="Genomic_DNA"/>
</dbReference>
<protein>
    <submittedName>
        <fullName evidence="1">VOC family protein</fullName>
    </submittedName>
</protein>